<evidence type="ECO:0000256" key="3">
    <source>
        <dbReference type="ARBA" id="ARBA00022475"/>
    </source>
</evidence>
<dbReference type="GO" id="GO:0005886">
    <property type="term" value="C:plasma membrane"/>
    <property type="evidence" value="ECO:0007669"/>
    <property type="project" value="UniProtKB-SubCell"/>
</dbReference>
<dbReference type="OrthoDB" id="4124063at2"/>
<evidence type="ECO:0000313" key="9">
    <source>
        <dbReference type="EMBL" id="MQS04388.1"/>
    </source>
</evidence>
<dbReference type="PANTHER" id="PTHR23513:SF9">
    <property type="entry name" value="ENTEROBACTIN EXPORTER ENTS"/>
    <property type="match status" value="1"/>
</dbReference>
<evidence type="ECO:0000256" key="7">
    <source>
        <dbReference type="SAM" id="MobiDB-lite"/>
    </source>
</evidence>
<reference evidence="9 10" key="1">
    <citation type="submission" date="2019-10" db="EMBL/GenBank/DDBJ databases">
        <title>Streptomyces sp. nov., a novel actinobacterium isolated from alkaline environment.</title>
        <authorList>
            <person name="Golinska P."/>
        </authorList>
    </citation>
    <scope>NUCLEOTIDE SEQUENCE [LARGE SCALE GENOMIC DNA]</scope>
    <source>
        <strain evidence="9 10">OF1</strain>
    </source>
</reference>
<dbReference type="AlphaFoldDB" id="A0A5P0YVR6"/>
<dbReference type="Pfam" id="PF07690">
    <property type="entry name" value="MFS_1"/>
    <property type="match status" value="1"/>
</dbReference>
<protein>
    <submittedName>
        <fullName evidence="9">MFS transporter</fullName>
    </submittedName>
</protein>
<evidence type="ECO:0000256" key="5">
    <source>
        <dbReference type="ARBA" id="ARBA00022989"/>
    </source>
</evidence>
<feature type="transmembrane region" description="Helical" evidence="8">
    <location>
        <begin position="197"/>
        <end position="215"/>
    </location>
</feature>
<feature type="compositionally biased region" description="Low complexity" evidence="7">
    <location>
        <begin position="1"/>
        <end position="12"/>
    </location>
</feature>
<comment type="caution">
    <text evidence="9">The sequence shown here is derived from an EMBL/GenBank/DDBJ whole genome shotgun (WGS) entry which is preliminary data.</text>
</comment>
<dbReference type="GO" id="GO:0022857">
    <property type="term" value="F:transmembrane transporter activity"/>
    <property type="evidence" value="ECO:0007669"/>
    <property type="project" value="InterPro"/>
</dbReference>
<dbReference type="EMBL" id="VJYK02000281">
    <property type="protein sequence ID" value="MQS04388.1"/>
    <property type="molecule type" value="Genomic_DNA"/>
</dbReference>
<evidence type="ECO:0000256" key="1">
    <source>
        <dbReference type="ARBA" id="ARBA00004429"/>
    </source>
</evidence>
<feature type="transmembrane region" description="Helical" evidence="8">
    <location>
        <begin position="404"/>
        <end position="424"/>
    </location>
</feature>
<feature type="transmembrane region" description="Helical" evidence="8">
    <location>
        <begin position="289"/>
        <end position="310"/>
    </location>
</feature>
<keyword evidence="4 8" id="KW-0812">Transmembrane</keyword>
<keyword evidence="3" id="KW-1003">Cell membrane</keyword>
<proteinExistence type="predicted"/>
<organism evidence="9 10">
    <name type="scientific">Streptomyces alkaliterrae</name>
    <dbReference type="NCBI Taxonomy" id="2213162"/>
    <lineage>
        <taxon>Bacteria</taxon>
        <taxon>Bacillati</taxon>
        <taxon>Actinomycetota</taxon>
        <taxon>Actinomycetes</taxon>
        <taxon>Kitasatosporales</taxon>
        <taxon>Streptomycetaceae</taxon>
        <taxon>Streptomyces</taxon>
    </lineage>
</organism>
<evidence type="ECO:0000256" key="2">
    <source>
        <dbReference type="ARBA" id="ARBA00022448"/>
    </source>
</evidence>
<evidence type="ECO:0000313" key="10">
    <source>
        <dbReference type="Proteomes" id="UP000320857"/>
    </source>
</evidence>
<comment type="subcellular location">
    <subcellularLocation>
        <location evidence="1">Cell inner membrane</location>
        <topology evidence="1">Multi-pass membrane protein</topology>
    </subcellularLocation>
</comment>
<feature type="transmembrane region" description="Helical" evidence="8">
    <location>
        <begin position="254"/>
        <end position="277"/>
    </location>
</feature>
<feature type="transmembrane region" description="Helical" evidence="8">
    <location>
        <begin position="69"/>
        <end position="89"/>
    </location>
</feature>
<dbReference type="InterPro" id="IPR036259">
    <property type="entry name" value="MFS_trans_sf"/>
</dbReference>
<keyword evidence="6 8" id="KW-0472">Membrane</keyword>
<evidence type="ECO:0000256" key="4">
    <source>
        <dbReference type="ARBA" id="ARBA00022692"/>
    </source>
</evidence>
<feature type="compositionally biased region" description="Basic and acidic residues" evidence="7">
    <location>
        <begin position="13"/>
        <end position="24"/>
    </location>
</feature>
<keyword evidence="5 8" id="KW-1133">Transmembrane helix</keyword>
<feature type="transmembrane region" description="Helical" evidence="8">
    <location>
        <begin position="380"/>
        <end position="398"/>
    </location>
</feature>
<dbReference type="PANTHER" id="PTHR23513">
    <property type="entry name" value="INTEGRAL MEMBRANE EFFLUX PROTEIN-RELATED"/>
    <property type="match status" value="1"/>
</dbReference>
<feature type="transmembrane region" description="Helical" evidence="8">
    <location>
        <begin position="340"/>
        <end position="360"/>
    </location>
</feature>
<evidence type="ECO:0000256" key="6">
    <source>
        <dbReference type="ARBA" id="ARBA00023136"/>
    </source>
</evidence>
<dbReference type="Proteomes" id="UP000320857">
    <property type="component" value="Unassembled WGS sequence"/>
</dbReference>
<gene>
    <name evidence="9" type="ORF">FNX44_021445</name>
</gene>
<feature type="transmembrane region" description="Helical" evidence="8">
    <location>
        <begin position="128"/>
        <end position="145"/>
    </location>
</feature>
<feature type="region of interest" description="Disordered" evidence="7">
    <location>
        <begin position="1"/>
        <end position="33"/>
    </location>
</feature>
<dbReference type="CDD" id="cd06173">
    <property type="entry name" value="MFS_MefA_like"/>
    <property type="match status" value="1"/>
</dbReference>
<evidence type="ECO:0000256" key="8">
    <source>
        <dbReference type="SAM" id="Phobius"/>
    </source>
</evidence>
<sequence length="448" mass="47093">MPPRRAAAPQPGQRKDQERPRQPDRGGGPMIRHDPVARTMLAAISLSSVGIGIHTLALGQLMYTRTGSPAAFALILTLQGLAAFCVLPVCGPLVEALNSKWVYVCCGLGRAVTVTLIIAIAMVPGTGAVPYIVTAAVLLAVFDNVERSALFKLTAHHVDQNHITRFNSLVGVAFQAGALTGMALLGLVLTWGSAQHALVLDVLMSLGCAVVVSRIRLTGREHNPKPGARMLASAVAATVGEWRRMAGRYRADKAVFVMIALCAGDFVFAHGLSTLVVPLVGDHYDGRGWYIAALEATFAVGMITASLFTSRLVSQRLLPLWLLVQAGAAAALALGQSPTVHFLAFFAAGFANLNSLTWLLTSLQQRADDGDKAKMASLRLLAIGLGTAGVMPVIGHFGGISLDAGFTALAASMTLFALAAAWVARTYVHRQGDTEPSPAARPAEPLAV</sequence>
<dbReference type="Gene3D" id="1.20.1250.20">
    <property type="entry name" value="MFS general substrate transporter like domains"/>
    <property type="match status" value="1"/>
</dbReference>
<feature type="transmembrane region" description="Helical" evidence="8">
    <location>
        <begin position="166"/>
        <end position="191"/>
    </location>
</feature>
<accession>A0A5P0YVR6</accession>
<feature type="transmembrane region" description="Helical" evidence="8">
    <location>
        <begin position="317"/>
        <end position="334"/>
    </location>
</feature>
<keyword evidence="2" id="KW-0813">Transport</keyword>
<feature type="transmembrane region" description="Helical" evidence="8">
    <location>
        <begin position="40"/>
        <end position="63"/>
    </location>
</feature>
<dbReference type="InterPro" id="IPR011701">
    <property type="entry name" value="MFS"/>
</dbReference>
<name>A0A5P0YVR6_9ACTN</name>
<feature type="transmembrane region" description="Helical" evidence="8">
    <location>
        <begin position="101"/>
        <end position="122"/>
    </location>
</feature>
<keyword evidence="10" id="KW-1185">Reference proteome</keyword>
<dbReference type="SUPFAM" id="SSF103473">
    <property type="entry name" value="MFS general substrate transporter"/>
    <property type="match status" value="1"/>
</dbReference>